<comment type="caution">
    <text evidence="2">The sequence shown here is derived from an EMBL/GenBank/DDBJ whole genome shotgun (WGS) entry which is preliminary data.</text>
</comment>
<name>K1S4P1_9ZZZZ</name>
<reference evidence="2" key="1">
    <citation type="journal article" date="2013" name="Environ. Microbiol.">
        <title>Microbiota from the distal guts of lean and obese adolescents exhibit partial functional redundancy besides clear differences in community structure.</title>
        <authorList>
            <person name="Ferrer M."/>
            <person name="Ruiz A."/>
            <person name="Lanza F."/>
            <person name="Haange S.B."/>
            <person name="Oberbach A."/>
            <person name="Till H."/>
            <person name="Bargiela R."/>
            <person name="Campoy C."/>
            <person name="Segura M.T."/>
            <person name="Richter M."/>
            <person name="von Bergen M."/>
            <person name="Seifert J."/>
            <person name="Suarez A."/>
        </authorList>
    </citation>
    <scope>NUCLEOTIDE SEQUENCE</scope>
</reference>
<dbReference type="PANTHER" id="PTHR45947">
    <property type="entry name" value="SULFOQUINOVOSYL TRANSFERASE SQD2"/>
    <property type="match status" value="1"/>
</dbReference>
<organism evidence="2">
    <name type="scientific">human gut metagenome</name>
    <dbReference type="NCBI Taxonomy" id="408170"/>
    <lineage>
        <taxon>unclassified sequences</taxon>
        <taxon>metagenomes</taxon>
        <taxon>organismal metagenomes</taxon>
    </lineage>
</organism>
<dbReference type="AlphaFoldDB" id="K1S4P1"/>
<sequence>EDFRNSFIGSNLISGLFKKWICSCYRRGDVIVTPTEYSKSLIRGYGLTAPIYAVSNGIDLARYEPKENDREAFRKKFGLKDDDKVVISVGLYFERKGLLDFVQMAKDMPDYKFIWFGKTPLYSVPHKIRKAVKTKLPNLTFAGYVQPDELKQAYVGCDVYIFPTLEETEGIVLLEALAAKANVIVRDIPVFDWLKGGTDCYKAKDKDEFERMIKEIYEGKLPSLRENGRKAVENMDIKKIGEKLVKIYNGTAEGGD</sequence>
<dbReference type="InterPro" id="IPR001296">
    <property type="entry name" value="Glyco_trans_1"/>
</dbReference>
<dbReference type="PANTHER" id="PTHR45947:SF3">
    <property type="entry name" value="SULFOQUINOVOSYL TRANSFERASE SQD2"/>
    <property type="match status" value="1"/>
</dbReference>
<dbReference type="SUPFAM" id="SSF53756">
    <property type="entry name" value="UDP-Glycosyltransferase/glycogen phosphorylase"/>
    <property type="match status" value="1"/>
</dbReference>
<feature type="domain" description="Glycosyl transferase family 1" evidence="1">
    <location>
        <begin position="69"/>
        <end position="228"/>
    </location>
</feature>
<evidence type="ECO:0000313" key="2">
    <source>
        <dbReference type="EMBL" id="EKC55602.1"/>
    </source>
</evidence>
<dbReference type="Pfam" id="PF00534">
    <property type="entry name" value="Glycos_transf_1"/>
    <property type="match status" value="1"/>
</dbReference>
<feature type="non-terminal residue" evidence="2">
    <location>
        <position position="1"/>
    </location>
</feature>
<keyword evidence="2" id="KW-0808">Transferase</keyword>
<accession>K1S4P1</accession>
<dbReference type="Gene3D" id="3.40.50.2000">
    <property type="entry name" value="Glycogen Phosphorylase B"/>
    <property type="match status" value="2"/>
</dbReference>
<gene>
    <name evidence="2" type="ORF">LEA_15260</name>
</gene>
<dbReference type="InterPro" id="IPR050194">
    <property type="entry name" value="Glycosyltransferase_grp1"/>
</dbReference>
<dbReference type="GO" id="GO:0016757">
    <property type="term" value="F:glycosyltransferase activity"/>
    <property type="evidence" value="ECO:0007669"/>
    <property type="project" value="InterPro"/>
</dbReference>
<protein>
    <submittedName>
        <fullName evidence="2">Glycosyltransferase</fullName>
    </submittedName>
</protein>
<proteinExistence type="predicted"/>
<dbReference type="EMBL" id="AJWY01010417">
    <property type="protein sequence ID" value="EKC55602.1"/>
    <property type="molecule type" value="Genomic_DNA"/>
</dbReference>
<evidence type="ECO:0000259" key="1">
    <source>
        <dbReference type="Pfam" id="PF00534"/>
    </source>
</evidence>